<protein>
    <recommendedName>
        <fullName evidence="3">Transposase</fullName>
    </recommendedName>
</protein>
<evidence type="ECO:0000313" key="1">
    <source>
        <dbReference type="EMBL" id="SPM46028.1"/>
    </source>
</evidence>
<evidence type="ECO:0000313" key="2">
    <source>
        <dbReference type="Proteomes" id="UP000244889"/>
    </source>
</evidence>
<dbReference type="Proteomes" id="UP000244889">
    <property type="component" value="Unassembled WGS sequence"/>
</dbReference>
<organism evidence="1 2">
    <name type="scientific">Orientia tsutsugamushi</name>
    <name type="common">Rickettsia tsutsugamushi</name>
    <dbReference type="NCBI Taxonomy" id="784"/>
    <lineage>
        <taxon>Bacteria</taxon>
        <taxon>Pseudomonadati</taxon>
        <taxon>Pseudomonadota</taxon>
        <taxon>Alphaproteobacteria</taxon>
        <taxon>Rickettsiales</taxon>
        <taxon>Rickettsiaceae</taxon>
        <taxon>Rickettsieae</taxon>
        <taxon>Orientia</taxon>
    </lineage>
</organism>
<proteinExistence type="predicted"/>
<gene>
    <name evidence="1" type="ORF">FPW1038_00412</name>
</gene>
<evidence type="ECO:0008006" key="3">
    <source>
        <dbReference type="Google" id="ProtNLM"/>
    </source>
</evidence>
<sequence>MRCYCVHNLHLSNRTNVIGALVDKFLLTVSVFDCNVNTTIFNCVIDVIEQYLIHKITE</sequence>
<reference evidence="2" key="1">
    <citation type="submission" date="2018-03" db="EMBL/GenBank/DDBJ databases">
        <authorList>
            <person name="Batty M. E."/>
            <person name="Batty M E."/>
        </authorList>
    </citation>
    <scope>NUCLEOTIDE SEQUENCE [LARGE SCALE GENOMIC DNA]</scope>
</reference>
<dbReference type="AlphaFoldDB" id="A0A2R8F456"/>
<dbReference type="EMBL" id="OOHR01000019">
    <property type="protein sequence ID" value="SPM46028.1"/>
    <property type="molecule type" value="Genomic_DNA"/>
</dbReference>
<name>A0A2R8F456_ORITS</name>
<accession>A0A2R8F456</accession>